<proteinExistence type="predicted"/>
<organism evidence="1">
    <name type="scientific">marine sediment metagenome</name>
    <dbReference type="NCBI Taxonomy" id="412755"/>
    <lineage>
        <taxon>unclassified sequences</taxon>
        <taxon>metagenomes</taxon>
        <taxon>ecological metagenomes</taxon>
    </lineage>
</organism>
<dbReference type="EMBL" id="BARU01029264">
    <property type="protein sequence ID" value="GAH64906.1"/>
    <property type="molecule type" value="Genomic_DNA"/>
</dbReference>
<name>X1H3Z9_9ZZZZ</name>
<gene>
    <name evidence="1" type="ORF">S03H2_46586</name>
</gene>
<sequence>MGKITFYLKFERICSLAGSLKKDRVALKNHLNSAKRELLTLVGELDVEALSAILQIDEPETHKIGEASLNKEVLEGLQKIRARRKSAIHGNK</sequence>
<dbReference type="AlphaFoldDB" id="X1H3Z9"/>
<evidence type="ECO:0000313" key="1">
    <source>
        <dbReference type="EMBL" id="GAH64906.1"/>
    </source>
</evidence>
<accession>X1H3Z9</accession>
<protein>
    <submittedName>
        <fullName evidence="1">Uncharacterized protein</fullName>
    </submittedName>
</protein>
<reference evidence="1" key="1">
    <citation type="journal article" date="2014" name="Front. Microbiol.">
        <title>High frequency of phylogenetically diverse reductive dehalogenase-homologous genes in deep subseafloor sedimentary metagenomes.</title>
        <authorList>
            <person name="Kawai M."/>
            <person name="Futagami T."/>
            <person name="Toyoda A."/>
            <person name="Takaki Y."/>
            <person name="Nishi S."/>
            <person name="Hori S."/>
            <person name="Arai W."/>
            <person name="Tsubouchi T."/>
            <person name="Morono Y."/>
            <person name="Uchiyama I."/>
            <person name="Ito T."/>
            <person name="Fujiyama A."/>
            <person name="Inagaki F."/>
            <person name="Takami H."/>
        </authorList>
    </citation>
    <scope>NUCLEOTIDE SEQUENCE</scope>
    <source>
        <strain evidence="1">Expedition CK06-06</strain>
    </source>
</reference>
<comment type="caution">
    <text evidence="1">The sequence shown here is derived from an EMBL/GenBank/DDBJ whole genome shotgun (WGS) entry which is preliminary data.</text>
</comment>